<evidence type="ECO:0000313" key="2">
    <source>
        <dbReference type="Proteomes" id="UP000039021"/>
    </source>
</evidence>
<reference evidence="2" key="1">
    <citation type="submission" date="2015-03" db="EMBL/GenBank/DDBJ databases">
        <authorList>
            <consortium name="Pathogen Informatics"/>
        </authorList>
    </citation>
    <scope>NUCLEOTIDE SEQUENCE [LARGE SCALE GENOMIC DNA]</scope>
    <source>
        <strain evidence="2">N09902308</strain>
    </source>
</reference>
<evidence type="ECO:0000313" key="1">
    <source>
        <dbReference type="EMBL" id="COZ84887.1"/>
    </source>
</evidence>
<proteinExistence type="predicted"/>
<dbReference type="AlphaFoldDB" id="A0A916P9C9"/>
<gene>
    <name evidence="1" type="ORF">ERS007739_04188</name>
</gene>
<protein>
    <submittedName>
        <fullName evidence="1">Uncharacterized protein</fullName>
    </submittedName>
</protein>
<sequence>MSTDRHSETNNAWMSLQLPTEQVRACSVLPRKDCFVAS</sequence>
<organism evidence="1 2">
    <name type="scientific">Mycobacterium tuberculosis</name>
    <dbReference type="NCBI Taxonomy" id="1773"/>
    <lineage>
        <taxon>Bacteria</taxon>
        <taxon>Bacillati</taxon>
        <taxon>Actinomycetota</taxon>
        <taxon>Actinomycetes</taxon>
        <taxon>Mycobacteriales</taxon>
        <taxon>Mycobacteriaceae</taxon>
        <taxon>Mycobacterium</taxon>
        <taxon>Mycobacterium tuberculosis complex</taxon>
    </lineage>
</organism>
<dbReference type="EMBL" id="CSBK01002457">
    <property type="protein sequence ID" value="COZ84887.1"/>
    <property type="molecule type" value="Genomic_DNA"/>
</dbReference>
<accession>A0A916P9C9</accession>
<dbReference type="Proteomes" id="UP000039021">
    <property type="component" value="Unassembled WGS sequence"/>
</dbReference>
<comment type="caution">
    <text evidence="1">The sequence shown here is derived from an EMBL/GenBank/DDBJ whole genome shotgun (WGS) entry which is preliminary data.</text>
</comment>
<name>A0A916P9C9_MYCTX</name>